<evidence type="ECO:0000256" key="6">
    <source>
        <dbReference type="ARBA" id="ARBA00023125"/>
    </source>
</evidence>
<dbReference type="Gene3D" id="1.10.565.10">
    <property type="entry name" value="Retinoid X Receptor"/>
    <property type="match status" value="1"/>
</dbReference>
<dbReference type="SMART" id="SM00399">
    <property type="entry name" value="ZnF_C4"/>
    <property type="match status" value="1"/>
</dbReference>
<dbReference type="GO" id="GO:0035259">
    <property type="term" value="F:nuclear glucocorticoid receptor binding"/>
    <property type="evidence" value="ECO:0007669"/>
    <property type="project" value="TreeGrafter"/>
</dbReference>
<evidence type="ECO:0000256" key="7">
    <source>
        <dbReference type="ARBA" id="ARBA00023163"/>
    </source>
</evidence>
<dbReference type="SMART" id="SM00430">
    <property type="entry name" value="HOLI"/>
    <property type="match status" value="1"/>
</dbReference>
<name>A0A813QXJ3_9BILA</name>
<dbReference type="EMBL" id="CAJNOQ010000212">
    <property type="protein sequence ID" value="CAF0773078.1"/>
    <property type="molecule type" value="Genomic_DNA"/>
</dbReference>
<dbReference type="FunFam" id="3.30.50.10:FF:000009">
    <property type="entry name" value="nuclear receptor subfamily 4 group A member 2"/>
    <property type="match status" value="1"/>
</dbReference>
<dbReference type="Proteomes" id="UP000681722">
    <property type="component" value="Unassembled WGS sequence"/>
</dbReference>
<feature type="region of interest" description="Disordered" evidence="10">
    <location>
        <begin position="139"/>
        <end position="165"/>
    </location>
</feature>
<keyword evidence="4" id="KW-0862">Zinc</keyword>
<gene>
    <name evidence="13" type="ORF">GPM918_LOCUS2038</name>
    <name evidence="14" type="ORF">SRO942_LOCUS2038</name>
</gene>
<dbReference type="GO" id="GO:0005667">
    <property type="term" value="C:transcription regulator complex"/>
    <property type="evidence" value="ECO:0007669"/>
    <property type="project" value="TreeGrafter"/>
</dbReference>
<evidence type="ECO:0000256" key="2">
    <source>
        <dbReference type="ARBA" id="ARBA00022723"/>
    </source>
</evidence>
<dbReference type="GO" id="GO:0071376">
    <property type="term" value="P:cellular response to corticotropin-releasing hormone stimulus"/>
    <property type="evidence" value="ECO:0007669"/>
    <property type="project" value="TreeGrafter"/>
</dbReference>
<keyword evidence="2" id="KW-0479">Metal-binding</keyword>
<feature type="domain" description="NR LBD" evidence="12">
    <location>
        <begin position="344"/>
        <end position="580"/>
    </location>
</feature>
<dbReference type="InterPro" id="IPR000536">
    <property type="entry name" value="Nucl_hrmn_rcpt_lig-bd"/>
</dbReference>
<dbReference type="GO" id="GO:0008270">
    <property type="term" value="F:zinc ion binding"/>
    <property type="evidence" value="ECO:0007669"/>
    <property type="project" value="UniProtKB-KW"/>
</dbReference>
<protein>
    <submittedName>
        <fullName evidence="13">Uncharacterized protein</fullName>
    </submittedName>
</protein>
<comment type="caution">
    <text evidence="13">The sequence shown here is derived from an EMBL/GenBank/DDBJ whole genome shotgun (WGS) entry which is preliminary data.</text>
</comment>
<dbReference type="InterPro" id="IPR001628">
    <property type="entry name" value="Znf_hrmn_rcpt"/>
</dbReference>
<dbReference type="Gene3D" id="3.30.50.10">
    <property type="entry name" value="Erythroid Transcription Factor GATA-1, subunit A"/>
    <property type="match status" value="1"/>
</dbReference>
<dbReference type="PROSITE" id="PS00031">
    <property type="entry name" value="NUCLEAR_REC_DBD_1"/>
    <property type="match status" value="1"/>
</dbReference>
<evidence type="ECO:0000256" key="5">
    <source>
        <dbReference type="ARBA" id="ARBA00023015"/>
    </source>
</evidence>
<evidence type="ECO:0000256" key="3">
    <source>
        <dbReference type="ARBA" id="ARBA00022771"/>
    </source>
</evidence>
<evidence type="ECO:0000256" key="9">
    <source>
        <dbReference type="ARBA" id="ARBA00023242"/>
    </source>
</evidence>
<evidence type="ECO:0000259" key="11">
    <source>
        <dbReference type="PROSITE" id="PS51030"/>
    </source>
</evidence>
<dbReference type="GO" id="GO:0000978">
    <property type="term" value="F:RNA polymerase II cis-regulatory region sequence-specific DNA binding"/>
    <property type="evidence" value="ECO:0007669"/>
    <property type="project" value="TreeGrafter"/>
</dbReference>
<keyword evidence="7" id="KW-0804">Transcription</keyword>
<keyword evidence="5" id="KW-0805">Transcription regulation</keyword>
<dbReference type="InterPro" id="IPR003070">
    <property type="entry name" value="NR4A1-3"/>
</dbReference>
<proteinExistence type="predicted"/>
<reference evidence="13" key="1">
    <citation type="submission" date="2021-02" db="EMBL/GenBank/DDBJ databases">
        <authorList>
            <person name="Nowell W R."/>
        </authorList>
    </citation>
    <scope>NUCLEOTIDE SEQUENCE</scope>
</reference>
<dbReference type="AlphaFoldDB" id="A0A813QXJ3"/>
<dbReference type="InterPro" id="IPR035500">
    <property type="entry name" value="NHR-like_dom_sf"/>
</dbReference>
<dbReference type="GO" id="GO:0004879">
    <property type="term" value="F:nuclear receptor activity"/>
    <property type="evidence" value="ECO:0007669"/>
    <property type="project" value="InterPro"/>
</dbReference>
<dbReference type="GO" id="GO:0005634">
    <property type="term" value="C:nucleus"/>
    <property type="evidence" value="ECO:0007669"/>
    <property type="project" value="UniProtKB-SubCell"/>
</dbReference>
<evidence type="ECO:0000256" key="1">
    <source>
        <dbReference type="ARBA" id="ARBA00004123"/>
    </source>
</evidence>
<feature type="compositionally biased region" description="Low complexity" evidence="10">
    <location>
        <begin position="154"/>
        <end position="165"/>
    </location>
</feature>
<dbReference type="PANTHER" id="PTHR24085">
    <property type="entry name" value="NUCLEAR HORMONE RECEPTOR"/>
    <property type="match status" value="1"/>
</dbReference>
<keyword evidence="15" id="KW-1185">Reference proteome</keyword>
<dbReference type="PROSITE" id="PS51030">
    <property type="entry name" value="NUCLEAR_REC_DBD_2"/>
    <property type="match status" value="1"/>
</dbReference>
<keyword evidence="9" id="KW-0539">Nucleus</keyword>
<accession>A0A813QXJ3</accession>
<dbReference type="CDD" id="cd06969">
    <property type="entry name" value="NR_DBD_NGFI-B"/>
    <property type="match status" value="1"/>
</dbReference>
<dbReference type="EMBL" id="CAJOBC010000212">
    <property type="protein sequence ID" value="CAF3555387.1"/>
    <property type="molecule type" value="Genomic_DNA"/>
</dbReference>
<evidence type="ECO:0000313" key="15">
    <source>
        <dbReference type="Proteomes" id="UP000663829"/>
    </source>
</evidence>
<evidence type="ECO:0000313" key="14">
    <source>
        <dbReference type="EMBL" id="CAF3555387.1"/>
    </source>
</evidence>
<comment type="subcellular location">
    <subcellularLocation>
        <location evidence="1">Nucleus</location>
    </subcellularLocation>
</comment>
<dbReference type="PRINTS" id="PR00047">
    <property type="entry name" value="STROIDFINGER"/>
</dbReference>
<organism evidence="13 15">
    <name type="scientific">Didymodactylos carnosus</name>
    <dbReference type="NCBI Taxonomy" id="1234261"/>
    <lineage>
        <taxon>Eukaryota</taxon>
        <taxon>Metazoa</taxon>
        <taxon>Spiralia</taxon>
        <taxon>Gnathifera</taxon>
        <taxon>Rotifera</taxon>
        <taxon>Eurotatoria</taxon>
        <taxon>Bdelloidea</taxon>
        <taxon>Philodinida</taxon>
        <taxon>Philodinidae</taxon>
        <taxon>Didymodactylos</taxon>
    </lineage>
</organism>
<dbReference type="SUPFAM" id="SSF48508">
    <property type="entry name" value="Nuclear receptor ligand-binding domain"/>
    <property type="match status" value="1"/>
</dbReference>
<evidence type="ECO:0000256" key="4">
    <source>
        <dbReference type="ARBA" id="ARBA00022833"/>
    </source>
</evidence>
<evidence type="ECO:0000259" key="12">
    <source>
        <dbReference type="PROSITE" id="PS51843"/>
    </source>
</evidence>
<evidence type="ECO:0000256" key="8">
    <source>
        <dbReference type="ARBA" id="ARBA00023170"/>
    </source>
</evidence>
<dbReference type="Proteomes" id="UP000663829">
    <property type="component" value="Unassembled WGS sequence"/>
</dbReference>
<dbReference type="SUPFAM" id="SSF57716">
    <property type="entry name" value="Glucocorticoid receptor-like (DNA-binding domain)"/>
    <property type="match status" value="1"/>
</dbReference>
<dbReference type="OrthoDB" id="5952118at2759"/>
<dbReference type="Pfam" id="PF00105">
    <property type="entry name" value="zf-C4"/>
    <property type="match status" value="1"/>
</dbReference>
<dbReference type="PRINTS" id="PR01284">
    <property type="entry name" value="NUCLEARECPTR"/>
</dbReference>
<keyword evidence="6" id="KW-0238">DNA-binding</keyword>
<evidence type="ECO:0000313" key="13">
    <source>
        <dbReference type="EMBL" id="CAF0773078.1"/>
    </source>
</evidence>
<dbReference type="PROSITE" id="PS51843">
    <property type="entry name" value="NR_LBD"/>
    <property type="match status" value="1"/>
</dbReference>
<keyword evidence="8" id="KW-0675">Receptor</keyword>
<feature type="domain" description="Nuclear receptor" evidence="11">
    <location>
        <begin position="247"/>
        <end position="322"/>
    </location>
</feature>
<evidence type="ECO:0000256" key="10">
    <source>
        <dbReference type="SAM" id="MobiDB-lite"/>
    </source>
</evidence>
<dbReference type="PANTHER" id="PTHR24085:SF4">
    <property type="entry name" value="NUCLEAR HORMONE RECEPTOR HR38-RELATED"/>
    <property type="match status" value="1"/>
</dbReference>
<dbReference type="InterPro" id="IPR013088">
    <property type="entry name" value="Znf_NHR/GATA"/>
</dbReference>
<keyword evidence="3" id="KW-0863">Zinc-finger</keyword>
<sequence length="618" mass="69989">MMNNESVGYPPQVYSSVSSPFGGELFSPFPTEFVSQEILPMCNSDYIALTNSHNDSYHQAALAAATVSLANSDSSPNSYNSHTSGYSSSDYYVNNYEKKALSSSSNYDTTSGVTASSSTTNSDHLQRLYSNVCNIKQESPFPSTHTDHHHPQHTNNIYTTTSNTGTLNATTNPNFGIVDEYSLYPYSSYASGLLQPSYPTSPYGISHSDQMRHSLYNSQLKHDFGIDMRFKLVGNQRNSSNSDVPPSQLCAVCGDNAACQHYGVRTCEGCKGFFKRTVQKNAKYVCLADKNCPVDKRRRNRCQFCRYQTCIAVGMDKEVVRTDALKGRRGRLPSKPKNTNHRLQPNSFQTQFCRFYTDSLPNATSLDFSKLNYRTVTNKENICEEKTIVYDGLTRSCEVIKAWTDKLCVFYSVNQSERDRLFSNGLLELIVLRTATRIQDNDRIILCSGVVFHKSQLNCLLGDVAHQLYEFSSSLKNYKLDNIINASLSTATLLDPDNHDYLYDTPLSTLITELHQKVLDSLKEYLKQSHEDPSVYLHLLDKQNDVKRIAYNLRKRLMLYKQSTGLINNIQTLLDMVLHQKPISNGLQDWQKNDQQHQQQQQSSIENTTLPFIHQYEG</sequence>